<dbReference type="InterPro" id="IPR016024">
    <property type="entry name" value="ARM-type_fold"/>
</dbReference>
<evidence type="ECO:0000256" key="1">
    <source>
        <dbReference type="ARBA" id="ARBA00011045"/>
    </source>
</evidence>
<evidence type="ECO:0000256" key="4">
    <source>
        <dbReference type="SAM" id="MobiDB-lite"/>
    </source>
</evidence>
<dbReference type="Pfam" id="PF08609">
    <property type="entry name" value="Fes1"/>
    <property type="match status" value="1"/>
</dbReference>
<dbReference type="GO" id="GO:0005783">
    <property type="term" value="C:endoplasmic reticulum"/>
    <property type="evidence" value="ECO:0007669"/>
    <property type="project" value="TreeGrafter"/>
</dbReference>
<dbReference type="Proteomes" id="UP000094444">
    <property type="component" value="Unassembled WGS sequence"/>
</dbReference>
<proteinExistence type="inferred from homology"/>
<dbReference type="InParanoid" id="A0A2P5I563"/>
<feature type="domain" description="Nucleotide exchange factor Fes1" evidence="5">
    <location>
        <begin position="5"/>
        <end position="123"/>
    </location>
</feature>
<dbReference type="SUPFAM" id="SSF48371">
    <property type="entry name" value="ARM repeat"/>
    <property type="match status" value="1"/>
</dbReference>
<dbReference type="GO" id="GO:0000774">
    <property type="term" value="F:adenyl-nucleotide exchange factor activity"/>
    <property type="evidence" value="ECO:0007669"/>
    <property type="project" value="TreeGrafter"/>
</dbReference>
<organism evidence="6 7">
    <name type="scientific">Diaporthe helianthi</name>
    <dbReference type="NCBI Taxonomy" id="158607"/>
    <lineage>
        <taxon>Eukaryota</taxon>
        <taxon>Fungi</taxon>
        <taxon>Dikarya</taxon>
        <taxon>Ascomycota</taxon>
        <taxon>Pezizomycotina</taxon>
        <taxon>Sordariomycetes</taxon>
        <taxon>Sordariomycetidae</taxon>
        <taxon>Diaporthales</taxon>
        <taxon>Diaporthaceae</taxon>
        <taxon>Diaporthe</taxon>
    </lineage>
</organism>
<keyword evidence="2" id="KW-0677">Repeat</keyword>
<dbReference type="InterPro" id="IPR011989">
    <property type="entry name" value="ARM-like"/>
</dbReference>
<evidence type="ECO:0000256" key="3">
    <source>
        <dbReference type="ARBA" id="ARBA00024912"/>
    </source>
</evidence>
<accession>A0A2P5I563</accession>
<evidence type="ECO:0000259" key="5">
    <source>
        <dbReference type="Pfam" id="PF08609"/>
    </source>
</evidence>
<evidence type="ECO:0000313" key="6">
    <source>
        <dbReference type="EMBL" id="POS77633.1"/>
    </source>
</evidence>
<protein>
    <submittedName>
        <fullName evidence="6">Hsp70 nucleotide exchange factor FES1</fullName>
    </submittedName>
</protein>
<dbReference type="Gene3D" id="1.25.10.10">
    <property type="entry name" value="Leucine-rich Repeat Variant"/>
    <property type="match status" value="1"/>
</dbReference>
<dbReference type="InterPro" id="IPR050693">
    <property type="entry name" value="Hsp70_NEF-Inhibitors"/>
</dbReference>
<dbReference type="STRING" id="158607.A0A2P5I563"/>
<feature type="compositionally biased region" description="Low complexity" evidence="4">
    <location>
        <begin position="44"/>
        <end position="62"/>
    </location>
</feature>
<feature type="region of interest" description="Disordered" evidence="4">
    <location>
        <begin position="36"/>
        <end position="64"/>
    </location>
</feature>
<dbReference type="InterPro" id="IPR013918">
    <property type="entry name" value="Nucleotide_exch_fac_Fes1"/>
</dbReference>
<sequence length="254" mass="26731">MDKNLNELLRWSIEAQTAGNANSNGTHSTTAIKAADAPADGENTTVAPTTATSQTAPSTASPNGLNPEILAALMGGPSDADLMKQSMSVITNTKDPEVTLEHRLTAFDNLEQLIESLDNANNLSPLGLWAPLLSTLSDAEPDVRLYAAWVAGTAVQNNESSQERLLAMGGLPRLVKVAVAPEERADVRRKAIYALSSATRNYQPAMDVVAAELEKGGHRPAGSAKVDATNMDAVDEVMDGLKELVKKDAAKASA</sequence>
<evidence type="ECO:0000313" key="7">
    <source>
        <dbReference type="Proteomes" id="UP000094444"/>
    </source>
</evidence>
<name>A0A2P5I563_DIAHE</name>
<dbReference type="PANTHER" id="PTHR19316">
    <property type="entry name" value="PROTEIN FOLDING REGULATOR"/>
    <property type="match status" value="1"/>
</dbReference>
<dbReference type="OrthoDB" id="10250458at2759"/>
<gene>
    <name evidence="6" type="ORF">DHEL01_v203969</name>
</gene>
<dbReference type="EMBL" id="MAVT02000253">
    <property type="protein sequence ID" value="POS77633.1"/>
    <property type="molecule type" value="Genomic_DNA"/>
</dbReference>
<evidence type="ECO:0000256" key="2">
    <source>
        <dbReference type="ARBA" id="ARBA00022737"/>
    </source>
</evidence>
<comment type="caution">
    <text evidence="6">The sequence shown here is derived from an EMBL/GenBank/DDBJ whole genome shotgun (WGS) entry which is preliminary data.</text>
</comment>
<comment type="function">
    <text evidence="3">Functions as a nucleotide exchange factor (NEF) for Hsp70 chaperones which accelerates the release of ADP. Required for fully efficient Hsp70-mediated folding of proteins.</text>
</comment>
<dbReference type="PANTHER" id="PTHR19316:SF18">
    <property type="entry name" value="HSP70-BINDING PROTEIN 1"/>
    <property type="match status" value="1"/>
</dbReference>
<dbReference type="AlphaFoldDB" id="A0A2P5I563"/>
<reference evidence="6" key="1">
    <citation type="submission" date="2017-09" db="EMBL/GenBank/DDBJ databases">
        <title>Polyketide synthases of a Diaporthe helianthi virulent isolate.</title>
        <authorList>
            <person name="Baroncelli R."/>
        </authorList>
    </citation>
    <scope>NUCLEOTIDE SEQUENCE [LARGE SCALE GENOMIC DNA]</scope>
    <source>
        <strain evidence="6">7/96</strain>
    </source>
</reference>
<keyword evidence="7" id="KW-1185">Reference proteome</keyword>
<comment type="similarity">
    <text evidence="1">Belongs to the FES1 family.</text>
</comment>